<keyword evidence="3" id="KW-0732">Signal</keyword>
<dbReference type="SMART" id="SM00060">
    <property type="entry name" value="FN3"/>
    <property type="match status" value="3"/>
</dbReference>
<dbReference type="Proteomes" id="UP000694680">
    <property type="component" value="Chromosome 4"/>
</dbReference>
<dbReference type="PANTHER" id="PTHR48483:SF1">
    <property type="entry name" value="INTERLEUKIN-12 RECEPTOR SUBUNIT BETA-1-RELATED"/>
    <property type="match status" value="1"/>
</dbReference>
<dbReference type="SUPFAM" id="SSF49265">
    <property type="entry name" value="Fibronectin type III"/>
    <property type="match status" value="3"/>
</dbReference>
<dbReference type="AlphaFoldDB" id="A0A8C5D9H1"/>
<feature type="domain" description="Fibronectin type-III" evidence="4">
    <location>
        <begin position="411"/>
        <end position="507"/>
    </location>
</feature>
<dbReference type="GeneID" id="114462182"/>
<reference evidence="5" key="1">
    <citation type="submission" date="2020-06" db="EMBL/GenBank/DDBJ databases">
        <authorList>
            <consortium name="Wellcome Sanger Institute Data Sharing"/>
        </authorList>
    </citation>
    <scope>NUCLEOTIDE SEQUENCE [LARGE SCALE GENOMIC DNA]</scope>
</reference>
<accession>A0A8C5D9H1</accession>
<dbReference type="PROSITE" id="PS50853">
    <property type="entry name" value="FN3"/>
    <property type="match status" value="2"/>
</dbReference>
<evidence type="ECO:0000313" key="5">
    <source>
        <dbReference type="Ensembl" id="ENSGWIP00000003888.1"/>
    </source>
</evidence>
<dbReference type="Pfam" id="PF00041">
    <property type="entry name" value="fn3"/>
    <property type="match status" value="1"/>
</dbReference>
<dbReference type="Gene3D" id="2.60.40.10">
    <property type="entry name" value="Immunoglobulins"/>
    <property type="match status" value="3"/>
</dbReference>
<dbReference type="InterPro" id="IPR053073">
    <property type="entry name" value="IL11/IL27_subunit_beta"/>
</dbReference>
<feature type="transmembrane region" description="Helical" evidence="2">
    <location>
        <begin position="511"/>
        <end position="532"/>
    </location>
</feature>
<keyword evidence="2" id="KW-1133">Transmembrane helix</keyword>
<keyword evidence="6" id="KW-1185">Reference proteome</keyword>
<gene>
    <name evidence="5" type="primary">il12rb1</name>
</gene>
<keyword evidence="2" id="KW-0472">Membrane</keyword>
<dbReference type="InterPro" id="IPR036116">
    <property type="entry name" value="FN3_sf"/>
</dbReference>
<feature type="region of interest" description="Disordered" evidence="1">
    <location>
        <begin position="596"/>
        <end position="620"/>
    </location>
</feature>
<evidence type="ECO:0000256" key="2">
    <source>
        <dbReference type="SAM" id="Phobius"/>
    </source>
</evidence>
<protein>
    <submittedName>
        <fullName evidence="5">Leukemia inhibitory factor receptor-like</fullName>
    </submittedName>
</protein>
<sequence length="664" mass="74821">MVYLMGTLKLWLSLHGCFIFLCISTVTKVSACEAPSSPQCFRKNSLMNVYMCEWSLSNEESNTTFSLHADFLQPPITDIKQKWTEVEEEKLVTGRRVVLWVKSHVGNSTCTSPNISVQLGQIVIFEAPQNITVSWMENNLSLRWLSAEPFPASTEIWIQSDDSLTELWQKILKNTTLEGTTYMVNVDNLLKNSSYQVKIRHQSNQVKNPLWSKWSPVVSVPAELGEKPEVTVNMQVLNGTRKLTLSWKEMPPAASVRGVNYTISNSQSLHRCPCSKEAAVTNATKYTVYASYSAVNISVVASNAAGKSPPTILQVPAEPLTDLKICDKTMLDKKFKKKTCLEWFAVQDADSAPINRTILPGNRTKNEKSQITKTIQDYVRYIYLEHKCHDGKPLTVKKCLFYRKEGAPNKAPQDFIAFSETHTSVNLSWTEIPIRHQRGFLTHYKLCSVRNSSQDEVTECFNVSSSVTNYSLENLLPETKYNISLARVTAMGEGPKATVIVNTKPEKPLNVWLSFGLLVVFFLFSAACTIVLKKVRNKIFHPVPTPIVPEFTPCSQESQEILDEKEEFHQVTLLQIHQEGTSVIEETEGISLSELWKDESGEDKDNDMRDSEKLEDASLSSGSIVRTLGNSGEREITDIDQMDHELSMLTYRNGLVFDVKTDSV</sequence>
<dbReference type="CTD" id="3594"/>
<dbReference type="PANTHER" id="PTHR48483">
    <property type="entry name" value="INTERLEUKIN-27 SUBUNIT BETA"/>
    <property type="match status" value="1"/>
</dbReference>
<reference evidence="5" key="2">
    <citation type="submission" date="2025-08" db="UniProtKB">
        <authorList>
            <consortium name="Ensembl"/>
        </authorList>
    </citation>
    <scope>IDENTIFICATION</scope>
</reference>
<evidence type="ECO:0000313" key="6">
    <source>
        <dbReference type="Proteomes" id="UP000694680"/>
    </source>
</evidence>
<evidence type="ECO:0000259" key="4">
    <source>
        <dbReference type="PROSITE" id="PS50853"/>
    </source>
</evidence>
<dbReference type="InterPro" id="IPR013783">
    <property type="entry name" value="Ig-like_fold"/>
</dbReference>
<dbReference type="OrthoDB" id="8945484at2759"/>
<proteinExistence type="predicted"/>
<evidence type="ECO:0000256" key="1">
    <source>
        <dbReference type="SAM" id="MobiDB-lite"/>
    </source>
</evidence>
<dbReference type="CDD" id="cd00063">
    <property type="entry name" value="FN3"/>
    <property type="match status" value="2"/>
</dbReference>
<feature type="chain" id="PRO_5034300515" evidence="3">
    <location>
        <begin position="32"/>
        <end position="664"/>
    </location>
</feature>
<reference evidence="5" key="3">
    <citation type="submission" date="2025-09" db="UniProtKB">
        <authorList>
            <consortium name="Ensembl"/>
        </authorList>
    </citation>
    <scope>IDENTIFICATION</scope>
</reference>
<dbReference type="RefSeq" id="XP_028300676.1">
    <property type="nucleotide sequence ID" value="XM_028444875.1"/>
</dbReference>
<organism evidence="5 6">
    <name type="scientific">Gouania willdenowi</name>
    <name type="common">Blunt-snouted clingfish</name>
    <name type="synonym">Lepadogaster willdenowi</name>
    <dbReference type="NCBI Taxonomy" id="441366"/>
    <lineage>
        <taxon>Eukaryota</taxon>
        <taxon>Metazoa</taxon>
        <taxon>Chordata</taxon>
        <taxon>Craniata</taxon>
        <taxon>Vertebrata</taxon>
        <taxon>Euteleostomi</taxon>
        <taxon>Actinopterygii</taxon>
        <taxon>Neopterygii</taxon>
        <taxon>Teleostei</taxon>
        <taxon>Neoteleostei</taxon>
        <taxon>Acanthomorphata</taxon>
        <taxon>Ovalentaria</taxon>
        <taxon>Blenniimorphae</taxon>
        <taxon>Blenniiformes</taxon>
        <taxon>Gobiesocoidei</taxon>
        <taxon>Gobiesocidae</taxon>
        <taxon>Gobiesocinae</taxon>
        <taxon>Gouania</taxon>
    </lineage>
</organism>
<feature type="signal peptide" evidence="3">
    <location>
        <begin position="1"/>
        <end position="31"/>
    </location>
</feature>
<dbReference type="Ensembl" id="ENSGWIT00000004183.1">
    <property type="protein sequence ID" value="ENSGWIP00000003888.1"/>
    <property type="gene ID" value="ENSGWIG00000002093.1"/>
</dbReference>
<feature type="compositionally biased region" description="Basic and acidic residues" evidence="1">
    <location>
        <begin position="606"/>
        <end position="616"/>
    </location>
</feature>
<name>A0A8C5D9H1_GOUWI</name>
<keyword evidence="2" id="KW-0812">Transmembrane</keyword>
<evidence type="ECO:0000256" key="3">
    <source>
        <dbReference type="SAM" id="SignalP"/>
    </source>
</evidence>
<feature type="domain" description="Fibronectin type-III" evidence="4">
    <location>
        <begin position="127"/>
        <end position="222"/>
    </location>
</feature>
<dbReference type="InterPro" id="IPR003961">
    <property type="entry name" value="FN3_dom"/>
</dbReference>